<reference evidence="2" key="1">
    <citation type="journal article" date="2020" name="BMC Genomics">
        <title>Correction to: Identification and distribution of gene clusters required for synthesis of sphingolipid metabolism inhibitors in diverse species of the filamentous fungus Fusarium.</title>
        <authorList>
            <person name="Kim H.S."/>
            <person name="Lohmar J.M."/>
            <person name="Busman M."/>
            <person name="Brown D.W."/>
            <person name="Naumann T.A."/>
            <person name="Divon H.H."/>
            <person name="Lysoe E."/>
            <person name="Uhlig S."/>
            <person name="Proctor R.H."/>
        </authorList>
    </citation>
    <scope>NUCLEOTIDE SEQUENCE</scope>
    <source>
        <strain evidence="2">NRRL 22465</strain>
    </source>
</reference>
<name>A0A8H4U9Q4_9HYPO</name>
<sequence>MSPHQIMDFDDTHSENLVHNGQDQTYDRVSSRNSVRIPNIPVRSQSRQSSPYLNKMASNPELDRHHGSRPIPMKL</sequence>
<evidence type="ECO:0000313" key="2">
    <source>
        <dbReference type="EMBL" id="KAF4972160.1"/>
    </source>
</evidence>
<feature type="compositionally biased region" description="Polar residues" evidence="1">
    <location>
        <begin position="31"/>
        <end position="52"/>
    </location>
</feature>
<dbReference type="Proteomes" id="UP000635477">
    <property type="component" value="Unassembled WGS sequence"/>
</dbReference>
<evidence type="ECO:0000256" key="1">
    <source>
        <dbReference type="SAM" id="MobiDB-lite"/>
    </source>
</evidence>
<evidence type="ECO:0000313" key="3">
    <source>
        <dbReference type="Proteomes" id="UP000635477"/>
    </source>
</evidence>
<protein>
    <submittedName>
        <fullName evidence="2">Uncharacterized protein</fullName>
    </submittedName>
</protein>
<comment type="caution">
    <text evidence="2">The sequence shown here is derived from an EMBL/GenBank/DDBJ whole genome shotgun (WGS) entry which is preliminary data.</text>
</comment>
<keyword evidence="3" id="KW-1185">Reference proteome</keyword>
<feature type="non-terminal residue" evidence="2">
    <location>
        <position position="75"/>
    </location>
</feature>
<dbReference type="EMBL" id="JABEYC010000931">
    <property type="protein sequence ID" value="KAF4972160.1"/>
    <property type="molecule type" value="Genomic_DNA"/>
</dbReference>
<dbReference type="AlphaFoldDB" id="A0A8H4U9Q4"/>
<gene>
    <name evidence="2" type="ORF">FZEAL_9657</name>
</gene>
<reference evidence="2" key="2">
    <citation type="submission" date="2020-05" db="EMBL/GenBank/DDBJ databases">
        <authorList>
            <person name="Kim H.-S."/>
            <person name="Proctor R.H."/>
            <person name="Brown D.W."/>
        </authorList>
    </citation>
    <scope>NUCLEOTIDE SEQUENCE</scope>
    <source>
        <strain evidence="2">NRRL 22465</strain>
    </source>
</reference>
<proteinExistence type="predicted"/>
<feature type="region of interest" description="Disordered" evidence="1">
    <location>
        <begin position="1"/>
        <end position="75"/>
    </location>
</feature>
<accession>A0A8H4U9Q4</accession>
<organism evidence="2 3">
    <name type="scientific">Fusarium zealandicum</name>
    <dbReference type="NCBI Taxonomy" id="1053134"/>
    <lineage>
        <taxon>Eukaryota</taxon>
        <taxon>Fungi</taxon>
        <taxon>Dikarya</taxon>
        <taxon>Ascomycota</taxon>
        <taxon>Pezizomycotina</taxon>
        <taxon>Sordariomycetes</taxon>
        <taxon>Hypocreomycetidae</taxon>
        <taxon>Hypocreales</taxon>
        <taxon>Nectriaceae</taxon>
        <taxon>Fusarium</taxon>
        <taxon>Fusarium staphyleae species complex</taxon>
    </lineage>
</organism>